<dbReference type="InterPro" id="IPR001375">
    <property type="entry name" value="Peptidase_S9_cat"/>
</dbReference>
<dbReference type="AlphaFoldDB" id="A0A9P9DBX5"/>
<evidence type="ECO:0000256" key="10">
    <source>
        <dbReference type="ARBA" id="ARBA00022825"/>
    </source>
</evidence>
<dbReference type="SUPFAM" id="SSF82171">
    <property type="entry name" value="DPP6 N-terminal domain-like"/>
    <property type="match status" value="1"/>
</dbReference>
<dbReference type="Pfam" id="PF00326">
    <property type="entry name" value="Peptidase_S9"/>
    <property type="match status" value="1"/>
</dbReference>
<accession>A0A9P9DBX5</accession>
<dbReference type="GO" id="GO:0004177">
    <property type="term" value="F:aminopeptidase activity"/>
    <property type="evidence" value="ECO:0007669"/>
    <property type="project" value="UniProtKB-KW"/>
</dbReference>
<gene>
    <name evidence="19" type="ORF">B0J11DRAFT_118434</name>
</gene>
<dbReference type="InterPro" id="IPR002471">
    <property type="entry name" value="Pept_S9_AS"/>
</dbReference>
<dbReference type="PANTHER" id="PTHR11731">
    <property type="entry name" value="PROTEASE FAMILY S9B,C DIPEPTIDYL-PEPTIDASE IV-RELATED"/>
    <property type="match status" value="1"/>
</dbReference>
<evidence type="ECO:0000256" key="11">
    <source>
        <dbReference type="ARBA" id="ARBA00023026"/>
    </source>
</evidence>
<feature type="chain" id="PRO_5040208586" description="dipeptidyl-peptidase IV" evidence="16">
    <location>
        <begin position="17"/>
        <end position="780"/>
    </location>
</feature>
<keyword evidence="7" id="KW-0645">Protease</keyword>
<organism evidence="19 20">
    <name type="scientific">Dendryphion nanum</name>
    <dbReference type="NCBI Taxonomy" id="256645"/>
    <lineage>
        <taxon>Eukaryota</taxon>
        <taxon>Fungi</taxon>
        <taxon>Dikarya</taxon>
        <taxon>Ascomycota</taxon>
        <taxon>Pezizomycotina</taxon>
        <taxon>Dothideomycetes</taxon>
        <taxon>Pleosporomycetidae</taxon>
        <taxon>Pleosporales</taxon>
        <taxon>Torulaceae</taxon>
        <taxon>Dendryphion</taxon>
    </lineage>
</organism>
<keyword evidence="5" id="KW-0031">Aminopeptidase</keyword>
<reference evidence="19" key="1">
    <citation type="journal article" date="2021" name="Nat. Commun.">
        <title>Genetic determinants of endophytism in the Arabidopsis root mycobiome.</title>
        <authorList>
            <person name="Mesny F."/>
            <person name="Miyauchi S."/>
            <person name="Thiergart T."/>
            <person name="Pickel B."/>
            <person name="Atanasova L."/>
            <person name="Karlsson M."/>
            <person name="Huettel B."/>
            <person name="Barry K.W."/>
            <person name="Haridas S."/>
            <person name="Chen C."/>
            <person name="Bauer D."/>
            <person name="Andreopoulos W."/>
            <person name="Pangilinan J."/>
            <person name="LaButti K."/>
            <person name="Riley R."/>
            <person name="Lipzen A."/>
            <person name="Clum A."/>
            <person name="Drula E."/>
            <person name="Henrissat B."/>
            <person name="Kohler A."/>
            <person name="Grigoriev I.V."/>
            <person name="Martin F.M."/>
            <person name="Hacquard S."/>
        </authorList>
    </citation>
    <scope>NUCLEOTIDE SEQUENCE</scope>
    <source>
        <strain evidence="19">MPI-CAGE-CH-0243</strain>
    </source>
</reference>
<evidence type="ECO:0000256" key="3">
    <source>
        <dbReference type="ARBA" id="ARBA00006150"/>
    </source>
</evidence>
<evidence type="ECO:0000256" key="12">
    <source>
        <dbReference type="ARBA" id="ARBA00023180"/>
    </source>
</evidence>
<proteinExistence type="inferred from homology"/>
<evidence type="ECO:0000259" key="18">
    <source>
        <dbReference type="Pfam" id="PF00930"/>
    </source>
</evidence>
<evidence type="ECO:0000256" key="5">
    <source>
        <dbReference type="ARBA" id="ARBA00022438"/>
    </source>
</evidence>
<dbReference type="Gene3D" id="2.140.10.30">
    <property type="entry name" value="Dipeptidylpeptidase IV, N-terminal domain"/>
    <property type="match status" value="1"/>
</dbReference>
<evidence type="ECO:0000256" key="4">
    <source>
        <dbReference type="ARBA" id="ARBA00012062"/>
    </source>
</evidence>
<comment type="catalytic activity">
    <reaction evidence="1">
        <text>Release of an N-terminal dipeptide, Xaa-Yaa-|-Zaa-, from a polypeptide, preferentially when Yaa is Pro, provided Zaa is neither Pro nor hydroxyproline.</text>
        <dbReference type="EC" id="3.4.14.5"/>
    </reaction>
</comment>
<dbReference type="InterPro" id="IPR002469">
    <property type="entry name" value="Peptidase_S9B_N"/>
</dbReference>
<dbReference type="EMBL" id="JAGMWT010000015">
    <property type="protein sequence ID" value="KAH7116142.1"/>
    <property type="molecule type" value="Genomic_DNA"/>
</dbReference>
<keyword evidence="9" id="KW-0378">Hydrolase</keyword>
<name>A0A9P9DBX5_9PLEO</name>
<comment type="similarity">
    <text evidence="3">Belongs to the peptidase S9B family.</text>
</comment>
<dbReference type="OrthoDB" id="16520at2759"/>
<feature type="domain" description="Dipeptidylpeptidase IV N-terminal" evidence="18">
    <location>
        <begin position="101"/>
        <end position="465"/>
    </location>
</feature>
<keyword evidence="11" id="KW-0843">Virulence</keyword>
<feature type="region of interest" description="Disordered" evidence="15">
    <location>
        <begin position="755"/>
        <end position="780"/>
    </location>
</feature>
<keyword evidence="6" id="KW-0964">Secreted</keyword>
<evidence type="ECO:0000256" key="2">
    <source>
        <dbReference type="ARBA" id="ARBA00004613"/>
    </source>
</evidence>
<comment type="function">
    <text evidence="14">Extracellular dipeptidyl-peptidase which removes N-terminal dipeptides sequentially from polypeptides having unsubstituted N-termini provided that the penultimate residue is proline. Contributes to pathogenicity.</text>
</comment>
<dbReference type="PROSITE" id="PS00708">
    <property type="entry name" value="PRO_ENDOPEP_SER"/>
    <property type="match status" value="1"/>
</dbReference>
<dbReference type="GO" id="GO:0006508">
    <property type="term" value="P:proteolysis"/>
    <property type="evidence" value="ECO:0007669"/>
    <property type="project" value="UniProtKB-KW"/>
</dbReference>
<dbReference type="GO" id="GO:0008239">
    <property type="term" value="F:dipeptidyl-peptidase activity"/>
    <property type="evidence" value="ECO:0007669"/>
    <property type="project" value="UniProtKB-EC"/>
</dbReference>
<dbReference type="PANTHER" id="PTHR11731:SF162">
    <property type="entry name" value="DIPEPTIDYL PEPTIDASE 4-RELATED"/>
    <property type="match status" value="1"/>
</dbReference>
<sequence length="780" mass="87201">MRSLALLVAGLALVAAIEPPRFPRQPKGNGTKLLTYNITTDAPGPLAPSTRSLSWVGTGADGDYIYTDAGALVFENIATSEKKTFLSADKIPEDYWEYHISPDATHVLWAVNYTKQYRHSYFADYLVQEVATGKVQPLVPGSAGDIQYAEWSPVSSKQIAFVQGNNLHIWNEGKISQVTTNGGPDLFNAVPDWVYEEEIFGDTYTMWYSPDGKYIAFLSFNETGVETFRIPYYMDKQKVAPVYPRELELRYPKVGTKNPTVQFNLLDVDALKVTNVPITAYPEDDLVVGEVAWVTEDHGKVLYRAFNRVQDHEKVVTVNVASLSSTVTRERDGSDGWIDDNIAVSFVGSLGNSSYNGSTEYYLDLSDESGWNHLYLFPVDGGEKIALTSGNWEVASILKIDGKRGLVYYSSTEHHSTERHIYSVSYKTKEKKALVDDTIPAYWTGSFSSGGGYYVLRYAGPDVPYQELYSVNSTKPIRTITDNKKLWDTLQTYNLPNISYHELDHPSGVKLNAMLRLPPNFDPSKKYPALLIPYGGPGAQEVHKQFSSLNFKAYITSDPDLEYITFTVDNRGTGYQGRAFRSLAAKRLGDLDAKDQVWAAKELAKNPWVDSNHIGIFGWSYGGYLSAKVVELADPIISLGLITAPVSDWSFYDSIYTERYMKTPKLNPAGYNVSRVHDTTGFKAIAGSTLIQHGTGDDNVHFQNAAALVDLLMGDRVTPEKFTAQWFTDSDHSIVYNNNGKFLYRQLARKLFEEKRREGNSKGAHQWSKKKRGGAVLPRA</sequence>
<dbReference type="InterPro" id="IPR029058">
    <property type="entry name" value="AB_hydrolase_fold"/>
</dbReference>
<dbReference type="SUPFAM" id="SSF53474">
    <property type="entry name" value="alpha/beta-Hydrolases"/>
    <property type="match status" value="1"/>
</dbReference>
<keyword evidence="20" id="KW-1185">Reference proteome</keyword>
<dbReference type="GO" id="GO:0005576">
    <property type="term" value="C:extracellular region"/>
    <property type="evidence" value="ECO:0007669"/>
    <property type="project" value="UniProtKB-SubCell"/>
</dbReference>
<keyword evidence="10" id="KW-0720">Serine protease</keyword>
<evidence type="ECO:0000256" key="1">
    <source>
        <dbReference type="ARBA" id="ARBA00001257"/>
    </source>
</evidence>
<dbReference type="InterPro" id="IPR050278">
    <property type="entry name" value="Serine_Prot_S9B/DPPIV"/>
</dbReference>
<evidence type="ECO:0000256" key="15">
    <source>
        <dbReference type="SAM" id="MobiDB-lite"/>
    </source>
</evidence>
<dbReference type="GO" id="GO:0004252">
    <property type="term" value="F:serine-type endopeptidase activity"/>
    <property type="evidence" value="ECO:0007669"/>
    <property type="project" value="InterPro"/>
</dbReference>
<feature type="signal peptide" evidence="16">
    <location>
        <begin position="1"/>
        <end position="16"/>
    </location>
</feature>
<dbReference type="Proteomes" id="UP000700596">
    <property type="component" value="Unassembled WGS sequence"/>
</dbReference>
<keyword evidence="12" id="KW-0325">Glycoprotein</keyword>
<dbReference type="FunFam" id="3.40.50.1820:FF:000003">
    <property type="entry name" value="Dipeptidyl peptidase 4"/>
    <property type="match status" value="1"/>
</dbReference>
<protein>
    <recommendedName>
        <fullName evidence="4">dipeptidyl-peptidase IV</fullName>
        <ecNumber evidence="4">3.4.14.5</ecNumber>
    </recommendedName>
    <alternativeName>
        <fullName evidence="13">Dipeptidyl peptidase IV</fullName>
    </alternativeName>
</protein>
<dbReference type="Gene3D" id="3.40.50.1820">
    <property type="entry name" value="alpha/beta hydrolase"/>
    <property type="match status" value="1"/>
</dbReference>
<evidence type="ECO:0000259" key="17">
    <source>
        <dbReference type="Pfam" id="PF00326"/>
    </source>
</evidence>
<dbReference type="GO" id="GO:0005886">
    <property type="term" value="C:plasma membrane"/>
    <property type="evidence" value="ECO:0007669"/>
    <property type="project" value="TreeGrafter"/>
</dbReference>
<evidence type="ECO:0000256" key="14">
    <source>
        <dbReference type="ARBA" id="ARBA00037607"/>
    </source>
</evidence>
<dbReference type="EC" id="3.4.14.5" evidence="4"/>
<evidence type="ECO:0000313" key="19">
    <source>
        <dbReference type="EMBL" id="KAH7116142.1"/>
    </source>
</evidence>
<comment type="caution">
    <text evidence="19">The sequence shown here is derived from an EMBL/GenBank/DDBJ whole genome shotgun (WGS) entry which is preliminary data.</text>
</comment>
<evidence type="ECO:0000256" key="8">
    <source>
        <dbReference type="ARBA" id="ARBA00022729"/>
    </source>
</evidence>
<keyword evidence="8 16" id="KW-0732">Signal</keyword>
<evidence type="ECO:0000256" key="7">
    <source>
        <dbReference type="ARBA" id="ARBA00022670"/>
    </source>
</evidence>
<dbReference type="Pfam" id="PF00930">
    <property type="entry name" value="DPPIV_N"/>
    <property type="match status" value="1"/>
</dbReference>
<evidence type="ECO:0000256" key="9">
    <source>
        <dbReference type="ARBA" id="ARBA00022801"/>
    </source>
</evidence>
<comment type="subcellular location">
    <subcellularLocation>
        <location evidence="2">Secreted</location>
    </subcellularLocation>
</comment>
<evidence type="ECO:0000313" key="20">
    <source>
        <dbReference type="Proteomes" id="UP000700596"/>
    </source>
</evidence>
<evidence type="ECO:0000256" key="6">
    <source>
        <dbReference type="ARBA" id="ARBA00022525"/>
    </source>
</evidence>
<evidence type="ECO:0000256" key="13">
    <source>
        <dbReference type="ARBA" id="ARBA00030567"/>
    </source>
</evidence>
<feature type="domain" description="Peptidase S9 prolyl oligopeptidase catalytic" evidence="17">
    <location>
        <begin position="560"/>
        <end position="747"/>
    </location>
</feature>
<evidence type="ECO:0000256" key="16">
    <source>
        <dbReference type="SAM" id="SignalP"/>
    </source>
</evidence>